<accession>A0AAW9IR64</accession>
<evidence type="ECO:0000313" key="1">
    <source>
        <dbReference type="EMBL" id="MDZ5010585.1"/>
    </source>
</evidence>
<dbReference type="AlphaFoldDB" id="A0AAW9IR64"/>
<comment type="caution">
    <text evidence="1">The sequence shown here is derived from an EMBL/GenBank/DDBJ whole genome shotgun (WGS) entry which is preliminary data.</text>
</comment>
<dbReference type="Proteomes" id="UP001292368">
    <property type="component" value="Unassembled WGS sequence"/>
</dbReference>
<reference evidence="1" key="1">
    <citation type="submission" date="2019-11" db="EMBL/GenBank/DDBJ databases">
        <title>Characterization of Clostridium perfringens isolates from swine manure treated agricultural soils.</title>
        <authorList>
            <person name="Wushke S.T."/>
        </authorList>
    </citation>
    <scope>NUCLEOTIDE SEQUENCE</scope>
    <source>
        <strain evidence="1">V2</strain>
    </source>
</reference>
<feature type="non-terminal residue" evidence="1">
    <location>
        <position position="47"/>
    </location>
</feature>
<evidence type="ECO:0000313" key="2">
    <source>
        <dbReference type="Proteomes" id="UP001292368"/>
    </source>
</evidence>
<dbReference type="EMBL" id="WNVM01000542">
    <property type="protein sequence ID" value="MDZ5010585.1"/>
    <property type="molecule type" value="Genomic_DNA"/>
</dbReference>
<dbReference type="Pfam" id="PF06854">
    <property type="entry name" value="Phage_Gp15"/>
    <property type="match status" value="1"/>
</dbReference>
<sequence>MNILIDLLPNKVSIEENEYEINSDFRTSILFELLMQDDNLSEEDKLY</sequence>
<dbReference type="RefSeq" id="WP_322382389.1">
    <property type="nucleotide sequence ID" value="NZ_WNVM01000542.1"/>
</dbReference>
<proteinExistence type="predicted"/>
<organism evidence="1 2">
    <name type="scientific">Clostridium perfringens</name>
    <dbReference type="NCBI Taxonomy" id="1502"/>
    <lineage>
        <taxon>Bacteria</taxon>
        <taxon>Bacillati</taxon>
        <taxon>Bacillota</taxon>
        <taxon>Clostridia</taxon>
        <taxon>Eubacteriales</taxon>
        <taxon>Clostridiaceae</taxon>
        <taxon>Clostridium</taxon>
    </lineage>
</organism>
<name>A0AAW9IR64_CLOPF</name>
<gene>
    <name evidence="1" type="ORF">GNF77_17115</name>
</gene>
<protein>
    <submittedName>
        <fullName evidence="1">Uncharacterized protein</fullName>
    </submittedName>
</protein>
<dbReference type="InterPro" id="IPR009660">
    <property type="entry name" value="Phage_A500_Gp15"/>
</dbReference>